<dbReference type="Proteomes" id="UP000807342">
    <property type="component" value="Unassembled WGS sequence"/>
</dbReference>
<dbReference type="PROSITE" id="PS00018">
    <property type="entry name" value="EF_HAND_1"/>
    <property type="match status" value="1"/>
</dbReference>
<protein>
    <recommendedName>
        <fullName evidence="1">EF-hand domain-containing protein</fullName>
    </recommendedName>
</protein>
<dbReference type="GO" id="GO:0005509">
    <property type="term" value="F:calcium ion binding"/>
    <property type="evidence" value="ECO:0007669"/>
    <property type="project" value="InterPro"/>
</dbReference>
<gene>
    <name evidence="2" type="ORF">P691DRAFT_634710</name>
</gene>
<accession>A0A9P5X6C8</accession>
<dbReference type="AlphaFoldDB" id="A0A9P5X6C8"/>
<dbReference type="OrthoDB" id="2122982at2759"/>
<evidence type="ECO:0000313" key="2">
    <source>
        <dbReference type="EMBL" id="KAF9444494.1"/>
    </source>
</evidence>
<dbReference type="EMBL" id="MU151372">
    <property type="protein sequence ID" value="KAF9444494.1"/>
    <property type="molecule type" value="Genomic_DNA"/>
</dbReference>
<feature type="non-terminal residue" evidence="2">
    <location>
        <position position="1"/>
    </location>
</feature>
<dbReference type="InterPro" id="IPR018247">
    <property type="entry name" value="EF_Hand_1_Ca_BS"/>
</dbReference>
<feature type="non-terminal residue" evidence="2">
    <location>
        <position position="690"/>
    </location>
</feature>
<name>A0A9P5X6C8_9AGAR</name>
<dbReference type="PROSITE" id="PS50222">
    <property type="entry name" value="EF_HAND_2"/>
    <property type="match status" value="1"/>
</dbReference>
<keyword evidence="3" id="KW-1185">Reference proteome</keyword>
<dbReference type="InterPro" id="IPR002048">
    <property type="entry name" value="EF_hand_dom"/>
</dbReference>
<evidence type="ECO:0000313" key="3">
    <source>
        <dbReference type="Proteomes" id="UP000807342"/>
    </source>
</evidence>
<evidence type="ECO:0000259" key="1">
    <source>
        <dbReference type="PROSITE" id="PS50222"/>
    </source>
</evidence>
<organism evidence="2 3">
    <name type="scientific">Macrolepiota fuliginosa MF-IS2</name>
    <dbReference type="NCBI Taxonomy" id="1400762"/>
    <lineage>
        <taxon>Eukaryota</taxon>
        <taxon>Fungi</taxon>
        <taxon>Dikarya</taxon>
        <taxon>Basidiomycota</taxon>
        <taxon>Agaricomycotina</taxon>
        <taxon>Agaricomycetes</taxon>
        <taxon>Agaricomycetidae</taxon>
        <taxon>Agaricales</taxon>
        <taxon>Agaricineae</taxon>
        <taxon>Agaricaceae</taxon>
        <taxon>Macrolepiota</taxon>
    </lineage>
</organism>
<reference evidence="2" key="1">
    <citation type="submission" date="2020-11" db="EMBL/GenBank/DDBJ databases">
        <authorList>
            <consortium name="DOE Joint Genome Institute"/>
            <person name="Ahrendt S."/>
            <person name="Riley R."/>
            <person name="Andreopoulos W."/>
            <person name="Labutti K."/>
            <person name="Pangilinan J."/>
            <person name="Ruiz-Duenas F.J."/>
            <person name="Barrasa J.M."/>
            <person name="Sanchez-Garcia M."/>
            <person name="Camarero S."/>
            <person name="Miyauchi S."/>
            <person name="Serrano A."/>
            <person name="Linde D."/>
            <person name="Babiker R."/>
            <person name="Drula E."/>
            <person name="Ayuso-Fernandez I."/>
            <person name="Pacheco R."/>
            <person name="Padilla G."/>
            <person name="Ferreira P."/>
            <person name="Barriuso J."/>
            <person name="Kellner H."/>
            <person name="Castanera R."/>
            <person name="Alfaro M."/>
            <person name="Ramirez L."/>
            <person name="Pisabarro A.G."/>
            <person name="Kuo A."/>
            <person name="Tritt A."/>
            <person name="Lipzen A."/>
            <person name="He G."/>
            <person name="Yan M."/>
            <person name="Ng V."/>
            <person name="Cullen D."/>
            <person name="Martin F."/>
            <person name="Rosso M.-N."/>
            <person name="Henrissat B."/>
            <person name="Hibbett D."/>
            <person name="Martinez A.T."/>
            <person name="Grigoriev I.V."/>
        </authorList>
    </citation>
    <scope>NUCLEOTIDE SEQUENCE</scope>
    <source>
        <strain evidence="2">MF-IS2</strain>
    </source>
</reference>
<sequence length="690" mass="78643">LRSGADDQGLEDSLNGFEGNAKLMIQGLELLGQLHPFIGVTVGAFTLIMNIDLARRDNDHKIITLQLQMLDLLTIFFELRHVRDSHKKDHGGTSIADRLGSFMQQVTLDIKKCGAACDEYKKRGALIKIMNANRYEAKFSEIAQIFVQHQSKLELSMSLHTTLGVNTANEKLDRQEQMLKDIQGQMMMIFSQCNTPRERELQKLIEEHGGVTACINNDEYLEELVAKSGDTLSRISGRSAGPGRRSNDLPEIRKRLTKEIQEDIDEAFSRNMVLFERKLDMQNKQLNKTLQQESGHIISALTAGAHDRINDPDLRKLWKDMAWTGSVKARTFVLNLHDYYADQHSRASGPRTVNKGSFSSSVISLPSARVNSIPSTSRKTDDRWALSYISATYVQSILEAVDDDGTGFISTREVNTFVEERPNGWSLPEWFAYWAVGWQISITQYKSKIYGLVQSMFEILDYVLPSNRRGADAYLSHMSFWRMELILRSTRPVDPKRLNDPDLVRHTEMYAAEEESRLEMNLEKIRYELDTTTTVSLVTGEGRIERFVYPLIYLLLKRHLRVLTLACKHVLDAEEFTTLNESLVSVLLVVDARIQNLEAVFGQTNFDIQARLGNFAFGLLQLSYGDIRRVPAQITFGTWGEAEDVTPYPREAVTKETIQATLSNTSHEILKYGHRDGYQSTDYFEFEPQR</sequence>
<comment type="caution">
    <text evidence="2">The sequence shown here is derived from an EMBL/GenBank/DDBJ whole genome shotgun (WGS) entry which is preliminary data.</text>
</comment>
<feature type="domain" description="EF-hand" evidence="1">
    <location>
        <begin position="389"/>
        <end position="424"/>
    </location>
</feature>
<proteinExistence type="predicted"/>